<dbReference type="GO" id="GO:0005737">
    <property type="term" value="C:cytoplasm"/>
    <property type="evidence" value="ECO:0007669"/>
    <property type="project" value="TreeGrafter"/>
</dbReference>
<comment type="subcellular location">
    <subcellularLocation>
        <location evidence="1">Nucleus</location>
        <location evidence="1">Nucleolus</location>
    </subcellularLocation>
</comment>
<dbReference type="PANTHER" id="PTHR12686">
    <property type="entry name" value="3'-5' EXORIBONUCLEASE CSL4-RELATED"/>
    <property type="match status" value="1"/>
</dbReference>
<accession>A0A5K3FPH1</accession>
<dbReference type="InterPro" id="IPR025721">
    <property type="entry name" value="Exosome_cplx_N_dom"/>
</dbReference>
<dbReference type="InterPro" id="IPR012340">
    <property type="entry name" value="NA-bd_OB-fold"/>
</dbReference>
<evidence type="ECO:0000256" key="2">
    <source>
        <dbReference type="ARBA" id="ARBA00022490"/>
    </source>
</evidence>
<dbReference type="GO" id="GO:0006396">
    <property type="term" value="P:RNA processing"/>
    <property type="evidence" value="ECO:0007669"/>
    <property type="project" value="InterPro"/>
</dbReference>
<keyword evidence="3" id="KW-0271">Exosome</keyword>
<dbReference type="Pfam" id="PF10447">
    <property type="entry name" value="EXOSC1"/>
    <property type="match status" value="1"/>
</dbReference>
<dbReference type="InterPro" id="IPR019495">
    <property type="entry name" value="EXOSC1_C"/>
</dbReference>
<proteinExistence type="predicted"/>
<evidence type="ECO:0000313" key="6">
    <source>
        <dbReference type="WBParaSite" id="MCU_010351-RA"/>
    </source>
</evidence>
<dbReference type="PANTHER" id="PTHR12686:SF8">
    <property type="entry name" value="EXOSOME COMPLEX COMPONENT CSL4"/>
    <property type="match status" value="1"/>
</dbReference>
<dbReference type="Gene3D" id="2.40.50.100">
    <property type="match status" value="1"/>
</dbReference>
<evidence type="ECO:0000256" key="1">
    <source>
        <dbReference type="ARBA" id="ARBA00004604"/>
    </source>
</evidence>
<feature type="domain" description="Exosome complex component CSL4 C-terminal" evidence="4">
    <location>
        <begin position="95"/>
        <end position="131"/>
    </location>
</feature>
<evidence type="ECO:0000259" key="4">
    <source>
        <dbReference type="Pfam" id="PF10447"/>
    </source>
</evidence>
<dbReference type="GO" id="GO:0003723">
    <property type="term" value="F:RNA binding"/>
    <property type="evidence" value="ECO:0007669"/>
    <property type="project" value="InterPro"/>
</dbReference>
<dbReference type="WBParaSite" id="MCU_010351-RA">
    <property type="protein sequence ID" value="MCU_010351-RA"/>
    <property type="gene ID" value="MCU_010351"/>
</dbReference>
<organism evidence="6">
    <name type="scientific">Mesocestoides corti</name>
    <name type="common">Flatworm</name>
    <dbReference type="NCBI Taxonomy" id="53468"/>
    <lineage>
        <taxon>Eukaryota</taxon>
        <taxon>Metazoa</taxon>
        <taxon>Spiralia</taxon>
        <taxon>Lophotrochozoa</taxon>
        <taxon>Platyhelminthes</taxon>
        <taxon>Cestoda</taxon>
        <taxon>Eucestoda</taxon>
        <taxon>Cyclophyllidea</taxon>
        <taxon>Mesocestoididae</taxon>
        <taxon>Mesocestoides</taxon>
    </lineage>
</organism>
<dbReference type="SUPFAM" id="SSF110324">
    <property type="entry name" value="Ribosomal L27 protein-like"/>
    <property type="match status" value="1"/>
</dbReference>
<dbReference type="SUPFAM" id="SSF50249">
    <property type="entry name" value="Nucleic acid-binding proteins"/>
    <property type="match status" value="1"/>
</dbReference>
<dbReference type="Pfam" id="PF14382">
    <property type="entry name" value="ECR1_N"/>
    <property type="match status" value="1"/>
</dbReference>
<name>A0A5K3FPH1_MESCO</name>
<sequence>MDSFVIPGTVLANKDEKTLEGDYTHVHEGKILATVAGRVKNTKKSDTEVVISVIPIRKACPTPDVGSIVLAKISSITRRFARCDVVALGDRPLAGTFRGMIRREDIRATQRDRAEPALSFRPGDLVRARVVNVVGSTSCGYASTSLPDAAQCCPEVGSVVTSARAVAASVLSSSCVTSATVSGATYLLSTAEPELGVVVGIGRPPLSGTTAIYGATGGCPLLPASWTEMVCPRTMARFPRKVARVPDDLLNVLASSTLPQPLTSS</sequence>
<protein>
    <submittedName>
        <fullName evidence="6">EXOSC1 domain-containing protein</fullName>
    </submittedName>
</protein>
<reference evidence="6" key="1">
    <citation type="submission" date="2019-11" db="UniProtKB">
        <authorList>
            <consortium name="WormBaseParasite"/>
        </authorList>
    </citation>
    <scope>IDENTIFICATION</scope>
</reference>
<dbReference type="Gene3D" id="2.40.50.140">
    <property type="entry name" value="Nucleic acid-binding proteins"/>
    <property type="match status" value="1"/>
</dbReference>
<feature type="domain" description="Exosome complex component N-terminal" evidence="5">
    <location>
        <begin position="4"/>
        <end position="40"/>
    </location>
</feature>
<dbReference type="GO" id="GO:0000176">
    <property type="term" value="C:nuclear exosome (RNase complex)"/>
    <property type="evidence" value="ECO:0007669"/>
    <property type="project" value="TreeGrafter"/>
</dbReference>
<dbReference type="GO" id="GO:0005730">
    <property type="term" value="C:nucleolus"/>
    <property type="evidence" value="ECO:0007669"/>
    <property type="project" value="UniProtKB-SubCell"/>
</dbReference>
<evidence type="ECO:0000256" key="3">
    <source>
        <dbReference type="ARBA" id="ARBA00022835"/>
    </source>
</evidence>
<dbReference type="AlphaFoldDB" id="A0A5K3FPH1"/>
<evidence type="ECO:0000259" key="5">
    <source>
        <dbReference type="Pfam" id="PF14382"/>
    </source>
</evidence>
<dbReference type="InterPro" id="IPR039771">
    <property type="entry name" value="Csl4"/>
</dbReference>
<keyword evidence="2" id="KW-0963">Cytoplasm</keyword>